<keyword evidence="2" id="KW-0378">Hydrolase</keyword>
<evidence type="ECO:0000256" key="2">
    <source>
        <dbReference type="ARBA" id="ARBA00022801"/>
    </source>
</evidence>
<dbReference type="InterPro" id="IPR002692">
    <property type="entry name" value="S45"/>
</dbReference>
<keyword evidence="3" id="KW-0865">Zymogen</keyword>
<keyword evidence="4" id="KW-0732">Signal</keyword>
<dbReference type="Gene3D" id="2.30.120.10">
    <property type="match status" value="1"/>
</dbReference>
<dbReference type="InterPro" id="IPR023343">
    <property type="entry name" value="Penicillin_amidase_dom1"/>
</dbReference>
<evidence type="ECO:0000256" key="4">
    <source>
        <dbReference type="SAM" id="SignalP"/>
    </source>
</evidence>
<dbReference type="RefSeq" id="WP_402698926.1">
    <property type="nucleotide sequence ID" value="NZ_JBIUZV010000003.1"/>
</dbReference>
<dbReference type="Gene3D" id="1.10.439.10">
    <property type="entry name" value="Penicillin Amidohydrolase, domain 1"/>
    <property type="match status" value="1"/>
</dbReference>
<evidence type="ECO:0000313" key="5">
    <source>
        <dbReference type="EMBL" id="MFJ3045369.1"/>
    </source>
</evidence>
<evidence type="ECO:0000256" key="3">
    <source>
        <dbReference type="ARBA" id="ARBA00023145"/>
    </source>
</evidence>
<gene>
    <name evidence="5" type="ORF">ACIPEN_06035</name>
</gene>
<keyword evidence="6" id="KW-1185">Reference proteome</keyword>
<dbReference type="Proteomes" id="UP001617427">
    <property type="component" value="Unassembled WGS sequence"/>
</dbReference>
<comment type="caution">
    <text evidence="5">The sequence shown here is derived from an EMBL/GenBank/DDBJ whole genome shotgun (WGS) entry which is preliminary data.</text>
</comment>
<dbReference type="Gene3D" id="1.10.1400.10">
    <property type="match status" value="1"/>
</dbReference>
<reference evidence="5 6" key="1">
    <citation type="submission" date="2024-10" db="EMBL/GenBank/DDBJ databases">
        <title>The Natural Products Discovery Center: Release of the First 8490 Sequenced Strains for Exploring Actinobacteria Biosynthetic Diversity.</title>
        <authorList>
            <person name="Kalkreuter E."/>
            <person name="Kautsar S.A."/>
            <person name="Yang D."/>
            <person name="Bader C.D."/>
            <person name="Teijaro C.N."/>
            <person name="Fluegel L."/>
            <person name="Davis C.M."/>
            <person name="Simpson J.R."/>
            <person name="Lauterbach L."/>
            <person name="Steele A.D."/>
            <person name="Gui C."/>
            <person name="Meng S."/>
            <person name="Li G."/>
            <person name="Viehrig K."/>
            <person name="Ye F."/>
            <person name="Su P."/>
            <person name="Kiefer A.F."/>
            <person name="Nichols A."/>
            <person name="Cepeda A.J."/>
            <person name="Yan W."/>
            <person name="Fan B."/>
            <person name="Jiang Y."/>
            <person name="Adhikari A."/>
            <person name="Zheng C.-J."/>
            <person name="Schuster L."/>
            <person name="Cowan T.M."/>
            <person name="Smanski M.J."/>
            <person name="Chevrette M.G."/>
            <person name="De Carvalho L.P.S."/>
            <person name="Shen B."/>
        </authorList>
    </citation>
    <scope>NUCLEOTIDE SEQUENCE [LARGE SCALE GENOMIC DNA]</scope>
    <source>
        <strain evidence="5 6">NPDC087045</strain>
    </source>
</reference>
<proteinExistence type="inferred from homology"/>
<dbReference type="PANTHER" id="PTHR34218">
    <property type="entry name" value="PEPTIDASE S45 PENICILLIN AMIDASE"/>
    <property type="match status" value="1"/>
</dbReference>
<comment type="similarity">
    <text evidence="1">Belongs to the peptidase S45 family.</text>
</comment>
<evidence type="ECO:0000256" key="1">
    <source>
        <dbReference type="ARBA" id="ARBA00006586"/>
    </source>
</evidence>
<sequence>MPQRFRLITRPCAALALIACTVLASTDCAASDPTPDRVAVPAGKITIKRDGYGVPHVYANDVRGLFHGFGYAVAEDRLFQMEMARRAVLGTVSEVMGPAYVALDKGSRSGFTPESIRTQIARLSADDKAIFDGYAAGFNARVNEVLKAQATLLPKQFIDAGFKPKADWTGYDVAMIWIGTMANRYSNVSSEVANLRLLDQLRKARGDVAGRQLFDQIRWVEDPLAPTTVPRTAAPLQAASSSINGDAVRLAPVSPELLVARNDIDAARRGVAEPWIRPIASNLWIAGPSKTTDGSTVLINGPQFNWFNPSYVFGIGLHGAGFDATGNTPFAYPVVLFGTNGKIAWGATAGPLDVNDMYQEKLNPANPHEYLFNGAMRPMTKRTEVIHVKDQPDQSVDVYATVHGIVTNFDLPNGTAYTMKRSWDGYELESLLGWIHSMQATNWDQWLTQASRVAITINWYYADTDGNIGYVSPGRLPIRPAAQDIRLPAVGDGSMEWIGIQPFGKNPKTFNPAQGYIANWNNQSAPGAVSDGGNYSVVDRVREFTARLEAKPKLTPDELWALNRTTAYTDTNARYIVPFALEATRDLPSDDPARRAAQLLANWNMLNEDPAERGVYDSPATTLMMTWLPILYKKVLADDLPPEVFAAYADNGYAGNTQVASIRPGNGMKLIYNALLGSKAGVPQTYDFFNGEDKNAVLRATLAQAMAELETRYGRDTATWRTPVVKHVFLTNNFIGAPQAGADELLTLPSFMNRGSQNDKMVLGARGVTLCTAAPPGQSGFVAPDGRKSAHYADQMTLFKDFGCKAEALTSAEVDRHTESTKQLSY</sequence>
<protein>
    <submittedName>
        <fullName evidence="5">Penicillin acylase family protein</fullName>
    </submittedName>
</protein>
<dbReference type="InterPro" id="IPR014395">
    <property type="entry name" value="Pen/GL7ACA/AHL_acylase"/>
</dbReference>
<dbReference type="SUPFAM" id="SSF56235">
    <property type="entry name" value="N-terminal nucleophile aminohydrolases (Ntn hydrolases)"/>
    <property type="match status" value="1"/>
</dbReference>
<dbReference type="Gene3D" id="1.10.287.150">
    <property type="match status" value="1"/>
</dbReference>
<dbReference type="PANTHER" id="PTHR34218:SF4">
    <property type="entry name" value="ACYL-HOMOSERINE LACTONE ACYLASE QUIP"/>
    <property type="match status" value="1"/>
</dbReference>
<accession>A0ABW8EX31</accession>
<dbReference type="Gene3D" id="3.60.20.10">
    <property type="entry name" value="Glutamine Phosphoribosylpyrophosphate, subunit 1, domain 1"/>
    <property type="match status" value="1"/>
</dbReference>
<dbReference type="Pfam" id="PF01804">
    <property type="entry name" value="Penicil_amidase"/>
    <property type="match status" value="1"/>
</dbReference>
<feature type="chain" id="PRO_5046324090" evidence="4">
    <location>
        <begin position="25"/>
        <end position="826"/>
    </location>
</feature>
<dbReference type="InterPro" id="IPR043146">
    <property type="entry name" value="Penicillin_amidase_N_B-knob"/>
</dbReference>
<evidence type="ECO:0000313" key="6">
    <source>
        <dbReference type="Proteomes" id="UP001617427"/>
    </source>
</evidence>
<dbReference type="InterPro" id="IPR029055">
    <property type="entry name" value="Ntn_hydrolases_N"/>
</dbReference>
<dbReference type="InterPro" id="IPR043147">
    <property type="entry name" value="Penicillin_amidase_A-knob"/>
</dbReference>
<organism evidence="5 6">
    <name type="scientific">Herbaspirillum chlorophenolicum</name>
    <dbReference type="NCBI Taxonomy" id="211589"/>
    <lineage>
        <taxon>Bacteria</taxon>
        <taxon>Pseudomonadati</taxon>
        <taxon>Pseudomonadota</taxon>
        <taxon>Betaproteobacteria</taxon>
        <taxon>Burkholderiales</taxon>
        <taxon>Oxalobacteraceae</taxon>
        <taxon>Herbaspirillum</taxon>
    </lineage>
</organism>
<dbReference type="EMBL" id="JBIUZV010000003">
    <property type="protein sequence ID" value="MFJ3045369.1"/>
    <property type="molecule type" value="Genomic_DNA"/>
</dbReference>
<feature type="signal peptide" evidence="4">
    <location>
        <begin position="1"/>
        <end position="24"/>
    </location>
</feature>
<dbReference type="PIRSF" id="PIRSF001227">
    <property type="entry name" value="Pen_acylase"/>
    <property type="match status" value="1"/>
</dbReference>
<name>A0ABW8EX31_9BURK</name>